<dbReference type="InterPro" id="IPR006636">
    <property type="entry name" value="STI1_HS-bd"/>
</dbReference>
<dbReference type="InterPro" id="IPR029071">
    <property type="entry name" value="Ubiquitin-like_domsf"/>
</dbReference>
<dbReference type="SUPFAM" id="SSF54236">
    <property type="entry name" value="Ubiquitin-like"/>
    <property type="match status" value="1"/>
</dbReference>
<dbReference type="Pfam" id="PF09409">
    <property type="entry name" value="PUB"/>
    <property type="match status" value="1"/>
</dbReference>
<evidence type="ECO:0000256" key="1">
    <source>
        <dbReference type="SAM" id="MobiDB-lite"/>
    </source>
</evidence>
<dbReference type="CDD" id="cd09212">
    <property type="entry name" value="PUB"/>
    <property type="match status" value="1"/>
</dbReference>
<feature type="compositionally biased region" description="Low complexity" evidence="1">
    <location>
        <begin position="359"/>
        <end position="389"/>
    </location>
</feature>
<dbReference type="PANTHER" id="PTHR23153:SF38">
    <property type="entry name" value="UBX DOMAIN-CONTAINING PROTEIN 6"/>
    <property type="match status" value="1"/>
</dbReference>
<dbReference type="InterPro" id="IPR036339">
    <property type="entry name" value="PUB-like_dom_sf"/>
</dbReference>
<sequence>MAEDSVTVNLTVTATPAAPRIPLTIPKDVTPTSLRKLTSEASKIPLDKLRLIFRGRLIGDDDKKNAVTEFKLEEGTVLHCMGKPEGDTTTATAAAAPAATASAGSSVTIQPTAAATAPAASSSNPLQAAFTTLRSNNPPQTYMTAVTTLDKILNNIVTNPMEEKYRRVKKQNPAFQKRLGGLTGGDAAMKGAGFIVEMDNGEENYVMHASAEKWPELMAAKTAVEVAVRDAKAAANQASAPPPVVPLVGGMPNFGAMPGLGGGAMPGLGGAGMPPGMQQMMSDPNFLQNMLQNPMVQNAIRNDPRFAGDPMMRQSMETLANNPAMVQQIATMMRDPQMQQRMQQMAAAGGMGGFGGAGMPPFGAVPNNNASPGTNNNQQQQNAPGANDQDQTEEEMIAEAIRRSLEEGGA</sequence>
<dbReference type="AlphaFoldDB" id="A0A9N8DZG4"/>
<dbReference type="GO" id="GO:0005737">
    <property type="term" value="C:cytoplasm"/>
    <property type="evidence" value="ECO:0007669"/>
    <property type="project" value="TreeGrafter"/>
</dbReference>
<dbReference type="Gene3D" id="1.20.58.2190">
    <property type="match status" value="1"/>
</dbReference>
<dbReference type="OrthoDB" id="47788at2759"/>
<comment type="caution">
    <text evidence="3">The sequence shown here is derived from an EMBL/GenBank/DDBJ whole genome shotgun (WGS) entry which is preliminary data.</text>
</comment>
<gene>
    <name evidence="3" type="ORF">SEMRO_399_G134860.1</name>
</gene>
<dbReference type="SMART" id="SM00580">
    <property type="entry name" value="PUG"/>
    <property type="match status" value="1"/>
</dbReference>
<dbReference type="InterPro" id="IPR000626">
    <property type="entry name" value="Ubiquitin-like_dom"/>
</dbReference>
<reference evidence="3" key="1">
    <citation type="submission" date="2020-06" db="EMBL/GenBank/DDBJ databases">
        <authorList>
            <consortium name="Plant Systems Biology data submission"/>
        </authorList>
    </citation>
    <scope>NUCLEOTIDE SEQUENCE</scope>
    <source>
        <strain evidence="3">D6</strain>
    </source>
</reference>
<dbReference type="SMART" id="SM00727">
    <property type="entry name" value="STI1"/>
    <property type="match status" value="2"/>
</dbReference>
<feature type="region of interest" description="Disordered" evidence="1">
    <location>
        <begin position="357"/>
        <end position="410"/>
    </location>
</feature>
<accession>A0A9N8DZG4</accession>
<dbReference type="Proteomes" id="UP001153069">
    <property type="component" value="Unassembled WGS sequence"/>
</dbReference>
<dbReference type="PANTHER" id="PTHR23153">
    <property type="entry name" value="UBX-RELATED"/>
    <property type="match status" value="1"/>
</dbReference>
<dbReference type="SUPFAM" id="SSF143503">
    <property type="entry name" value="PUG domain-like"/>
    <property type="match status" value="1"/>
</dbReference>
<keyword evidence="4" id="KW-1185">Reference proteome</keyword>
<evidence type="ECO:0000313" key="4">
    <source>
        <dbReference type="Proteomes" id="UP001153069"/>
    </source>
</evidence>
<proteinExistence type="predicted"/>
<feature type="domain" description="Ubiquitin-like" evidence="2">
    <location>
        <begin position="8"/>
        <end position="87"/>
    </location>
</feature>
<dbReference type="EMBL" id="CAICTM010000398">
    <property type="protein sequence ID" value="CAB9509656.1"/>
    <property type="molecule type" value="Genomic_DNA"/>
</dbReference>
<dbReference type="PROSITE" id="PS50053">
    <property type="entry name" value="UBIQUITIN_2"/>
    <property type="match status" value="1"/>
</dbReference>
<feature type="compositionally biased region" description="Basic and acidic residues" evidence="1">
    <location>
        <begin position="400"/>
        <end position="410"/>
    </location>
</feature>
<name>A0A9N8DZG4_9STRA</name>
<dbReference type="InterPro" id="IPR018997">
    <property type="entry name" value="PUB_domain"/>
</dbReference>
<organism evidence="3 4">
    <name type="scientific">Seminavis robusta</name>
    <dbReference type="NCBI Taxonomy" id="568900"/>
    <lineage>
        <taxon>Eukaryota</taxon>
        <taxon>Sar</taxon>
        <taxon>Stramenopiles</taxon>
        <taxon>Ochrophyta</taxon>
        <taxon>Bacillariophyta</taxon>
        <taxon>Bacillariophyceae</taxon>
        <taxon>Bacillariophycidae</taxon>
        <taxon>Naviculales</taxon>
        <taxon>Naviculaceae</taxon>
        <taxon>Seminavis</taxon>
    </lineage>
</organism>
<protein>
    <submittedName>
        <fullName evidence="3">PUB domain</fullName>
    </submittedName>
</protein>
<dbReference type="Pfam" id="PF00240">
    <property type="entry name" value="ubiquitin"/>
    <property type="match status" value="1"/>
</dbReference>
<evidence type="ECO:0000313" key="3">
    <source>
        <dbReference type="EMBL" id="CAB9509656.1"/>
    </source>
</evidence>
<dbReference type="Gene3D" id="3.10.20.90">
    <property type="entry name" value="Phosphatidylinositol 3-kinase Catalytic Subunit, Chain A, domain 1"/>
    <property type="match status" value="1"/>
</dbReference>
<evidence type="ECO:0000259" key="2">
    <source>
        <dbReference type="PROSITE" id="PS50053"/>
    </source>
</evidence>